<dbReference type="Pfam" id="PF00172">
    <property type="entry name" value="Zn_clus"/>
    <property type="match status" value="1"/>
</dbReference>
<dbReference type="Proteomes" id="UP001610334">
    <property type="component" value="Unassembled WGS sequence"/>
</dbReference>
<keyword evidence="5" id="KW-0238">DNA-binding</keyword>
<dbReference type="PROSITE" id="PS00463">
    <property type="entry name" value="ZN2_CY6_FUNGAL_1"/>
    <property type="match status" value="1"/>
</dbReference>
<reference evidence="10 11" key="1">
    <citation type="submission" date="2024-07" db="EMBL/GenBank/DDBJ databases">
        <title>Section-level genome sequencing and comparative genomics of Aspergillus sections Usti and Cavernicolus.</title>
        <authorList>
            <consortium name="Lawrence Berkeley National Laboratory"/>
            <person name="Nybo J.L."/>
            <person name="Vesth T.C."/>
            <person name="Theobald S."/>
            <person name="Frisvad J.C."/>
            <person name="Larsen T.O."/>
            <person name="Kjaerboelling I."/>
            <person name="Rothschild-Mancinelli K."/>
            <person name="Lyhne E.K."/>
            <person name="Kogle M.E."/>
            <person name="Barry K."/>
            <person name="Clum A."/>
            <person name="Na H."/>
            <person name="Ledsgaard L."/>
            <person name="Lin J."/>
            <person name="Lipzen A."/>
            <person name="Kuo A."/>
            <person name="Riley R."/>
            <person name="Mondo S."/>
            <person name="Labutti K."/>
            <person name="Haridas S."/>
            <person name="Pangalinan J."/>
            <person name="Salamov A.A."/>
            <person name="Simmons B.A."/>
            <person name="Magnuson J.K."/>
            <person name="Chen J."/>
            <person name="Drula E."/>
            <person name="Henrissat B."/>
            <person name="Wiebenga A."/>
            <person name="Lubbers R.J."/>
            <person name="Gomes A.C."/>
            <person name="Makela M.R."/>
            <person name="Stajich J."/>
            <person name="Grigoriev I.V."/>
            <person name="Mortensen U.H."/>
            <person name="De Vries R.P."/>
            <person name="Baker S.E."/>
            <person name="Andersen M.R."/>
        </authorList>
    </citation>
    <scope>NUCLEOTIDE SEQUENCE [LARGE SCALE GENOMIC DNA]</scope>
    <source>
        <strain evidence="10 11">CBS 588.65</strain>
    </source>
</reference>
<evidence type="ECO:0000313" key="10">
    <source>
        <dbReference type="EMBL" id="KAL2819160.1"/>
    </source>
</evidence>
<feature type="region of interest" description="Disordered" evidence="8">
    <location>
        <begin position="73"/>
        <end position="95"/>
    </location>
</feature>
<proteinExistence type="predicted"/>
<feature type="compositionally biased region" description="Low complexity" evidence="8">
    <location>
        <begin position="73"/>
        <end position="83"/>
    </location>
</feature>
<feature type="region of interest" description="Disordered" evidence="8">
    <location>
        <begin position="477"/>
        <end position="504"/>
    </location>
</feature>
<dbReference type="PROSITE" id="PS50048">
    <property type="entry name" value="ZN2_CY6_FUNGAL_2"/>
    <property type="match status" value="1"/>
</dbReference>
<dbReference type="PANTHER" id="PTHR31668:SF18">
    <property type="entry name" value="MALTOSE FERMENTATION REGULATORY PROTEIN MAL13-RELATED"/>
    <property type="match status" value="1"/>
</dbReference>
<dbReference type="PANTHER" id="PTHR31668">
    <property type="entry name" value="GLUCOSE TRANSPORT TRANSCRIPTION REGULATOR RGT1-RELATED-RELATED"/>
    <property type="match status" value="1"/>
</dbReference>
<evidence type="ECO:0000256" key="8">
    <source>
        <dbReference type="SAM" id="MobiDB-lite"/>
    </source>
</evidence>
<organism evidence="10 11">
    <name type="scientific">Aspergillus granulosus</name>
    <dbReference type="NCBI Taxonomy" id="176169"/>
    <lineage>
        <taxon>Eukaryota</taxon>
        <taxon>Fungi</taxon>
        <taxon>Dikarya</taxon>
        <taxon>Ascomycota</taxon>
        <taxon>Pezizomycotina</taxon>
        <taxon>Eurotiomycetes</taxon>
        <taxon>Eurotiomycetidae</taxon>
        <taxon>Eurotiales</taxon>
        <taxon>Aspergillaceae</taxon>
        <taxon>Aspergillus</taxon>
        <taxon>Aspergillus subgen. Nidulantes</taxon>
    </lineage>
</organism>
<comment type="subcellular location">
    <subcellularLocation>
        <location evidence="1">Nucleus</location>
    </subcellularLocation>
</comment>
<keyword evidence="4" id="KW-0805">Transcription regulation</keyword>
<keyword evidence="3" id="KW-0862">Zinc</keyword>
<evidence type="ECO:0000259" key="9">
    <source>
        <dbReference type="PROSITE" id="PS50048"/>
    </source>
</evidence>
<protein>
    <recommendedName>
        <fullName evidence="9">Zn(2)-C6 fungal-type domain-containing protein</fullName>
    </recommendedName>
</protein>
<evidence type="ECO:0000256" key="2">
    <source>
        <dbReference type="ARBA" id="ARBA00022723"/>
    </source>
</evidence>
<feature type="domain" description="Zn(2)-C6 fungal-type" evidence="9">
    <location>
        <begin position="6"/>
        <end position="35"/>
    </location>
</feature>
<comment type="caution">
    <text evidence="10">The sequence shown here is derived from an EMBL/GenBank/DDBJ whole genome shotgun (WGS) entry which is preliminary data.</text>
</comment>
<dbReference type="CDD" id="cd12148">
    <property type="entry name" value="fungal_TF_MHR"/>
    <property type="match status" value="1"/>
</dbReference>
<dbReference type="InterPro" id="IPR001138">
    <property type="entry name" value="Zn2Cys6_DnaBD"/>
</dbReference>
<feature type="compositionally biased region" description="Basic residues" evidence="8">
    <location>
        <begin position="38"/>
        <end position="48"/>
    </location>
</feature>
<sequence length="600" mass="66751">MPLTLPCDACSFRRVKCDGKNPCSTCVRREQPCTYLKVRKRRGPKGPRRSTNARVQAMQKDLGIEKSFRMRGSSLSVSDDSPTSPQPSDSPQPARRRIPLSTYYTYIDIFRSQLYTVWPIVSTNSLKAKLSDTESTEYYALAAALCAATLAQLRLPGHNQPNEPFLVSSADFVRECIRFRADFDYQSTASLNSLLTSLFLHMYYANVDQVPLATFALRDAITHAHLLSLGNGQLHKDSEPEKQQLRLRVYWILLVTERTFCMQHNLPITLQTIDDLPAPIDEGDADPALLTGFCNLVRLFTRIDGPLIQSPYVPAPHPTYSRARITDIQEALQTGATKNPVIDEVQRVDIWITLAWLSSLLWQYSASHFMLTSDASNPFFSPSYPFVIARNFLDLVSNASLDSVRPHGYGMEIKLFQLASSLIDVLMYVPSLAKAYDGTDWGPRHAVVALEHLLDIVAGGKSERLDKLHMRMAQMNFTPSPRRPLPEAESDQSSPGSAESEGPLAVDEIYASDDADSFSDRRPGYNWSGAVLRDDVLQMPEKELDYSEYFPEFSPVPLLPGSGNECAGDGENIYGLQAGFLALGSHLSHQAGGLPAVFES</sequence>
<name>A0ABR4HUL4_9EURO</name>
<evidence type="ECO:0000313" key="11">
    <source>
        <dbReference type="Proteomes" id="UP001610334"/>
    </source>
</evidence>
<evidence type="ECO:0000256" key="5">
    <source>
        <dbReference type="ARBA" id="ARBA00023125"/>
    </source>
</evidence>
<dbReference type="Gene3D" id="4.10.240.10">
    <property type="entry name" value="Zn(2)-C6 fungal-type DNA-binding domain"/>
    <property type="match status" value="1"/>
</dbReference>
<keyword evidence="6" id="KW-0804">Transcription</keyword>
<dbReference type="SUPFAM" id="SSF57701">
    <property type="entry name" value="Zn2/Cys6 DNA-binding domain"/>
    <property type="match status" value="1"/>
</dbReference>
<dbReference type="Pfam" id="PF04082">
    <property type="entry name" value="Fungal_trans"/>
    <property type="match status" value="1"/>
</dbReference>
<accession>A0ABR4HUL4</accession>
<dbReference type="InterPro" id="IPR036864">
    <property type="entry name" value="Zn2-C6_fun-type_DNA-bd_sf"/>
</dbReference>
<evidence type="ECO:0000256" key="1">
    <source>
        <dbReference type="ARBA" id="ARBA00004123"/>
    </source>
</evidence>
<dbReference type="InterPro" id="IPR007219">
    <property type="entry name" value="XnlR_reg_dom"/>
</dbReference>
<evidence type="ECO:0000256" key="7">
    <source>
        <dbReference type="ARBA" id="ARBA00023242"/>
    </source>
</evidence>
<gene>
    <name evidence="10" type="ORF">BJX63DRAFT_418923</name>
</gene>
<dbReference type="SMART" id="SM00066">
    <property type="entry name" value="GAL4"/>
    <property type="match status" value="1"/>
</dbReference>
<keyword evidence="7" id="KW-0539">Nucleus</keyword>
<keyword evidence="11" id="KW-1185">Reference proteome</keyword>
<evidence type="ECO:0000256" key="4">
    <source>
        <dbReference type="ARBA" id="ARBA00023015"/>
    </source>
</evidence>
<evidence type="ECO:0000256" key="6">
    <source>
        <dbReference type="ARBA" id="ARBA00023163"/>
    </source>
</evidence>
<evidence type="ECO:0000256" key="3">
    <source>
        <dbReference type="ARBA" id="ARBA00022833"/>
    </source>
</evidence>
<dbReference type="InterPro" id="IPR050797">
    <property type="entry name" value="Carb_Metab_Trans_Reg"/>
</dbReference>
<keyword evidence="2" id="KW-0479">Metal-binding</keyword>
<dbReference type="EMBL" id="JBFXLT010000011">
    <property type="protein sequence ID" value="KAL2819160.1"/>
    <property type="molecule type" value="Genomic_DNA"/>
</dbReference>
<dbReference type="CDD" id="cd00067">
    <property type="entry name" value="GAL4"/>
    <property type="match status" value="1"/>
</dbReference>
<feature type="region of interest" description="Disordered" evidence="8">
    <location>
        <begin position="38"/>
        <end position="57"/>
    </location>
</feature>